<dbReference type="CDD" id="cd08297">
    <property type="entry name" value="CAD3"/>
    <property type="match status" value="1"/>
</dbReference>
<dbReference type="InterPro" id="IPR011032">
    <property type="entry name" value="GroES-like_sf"/>
</dbReference>
<keyword evidence="7" id="KW-0560">Oxidoreductase</keyword>
<evidence type="ECO:0000256" key="3">
    <source>
        <dbReference type="ARBA" id="ARBA00013190"/>
    </source>
</evidence>
<dbReference type="AlphaFoldDB" id="A0A4Q5N2Z5"/>
<comment type="cofactor">
    <cofactor evidence="1">
        <name>Zn(2+)</name>
        <dbReference type="ChEBI" id="CHEBI:29105"/>
    </cofactor>
</comment>
<organism evidence="12 13">
    <name type="scientific">Pengzhenrongella frigida</name>
    <dbReference type="NCBI Taxonomy" id="1259133"/>
    <lineage>
        <taxon>Bacteria</taxon>
        <taxon>Bacillati</taxon>
        <taxon>Actinomycetota</taxon>
        <taxon>Actinomycetes</taxon>
        <taxon>Micrococcales</taxon>
        <taxon>Pengzhenrongella</taxon>
    </lineage>
</organism>
<keyword evidence="6" id="KW-0862">Zinc</keyword>
<dbReference type="GO" id="GO:0046872">
    <property type="term" value="F:metal ion binding"/>
    <property type="evidence" value="ECO:0007669"/>
    <property type="project" value="UniProtKB-KW"/>
</dbReference>
<dbReference type="FunFam" id="3.40.50.720:FF:000039">
    <property type="entry name" value="Alcohol dehydrogenase AdhP"/>
    <property type="match status" value="1"/>
</dbReference>
<proteinExistence type="inferred from homology"/>
<dbReference type="SUPFAM" id="SSF51735">
    <property type="entry name" value="NAD(P)-binding Rossmann-fold domains"/>
    <property type="match status" value="1"/>
</dbReference>
<evidence type="ECO:0000313" key="12">
    <source>
        <dbReference type="EMBL" id="RYV52530.1"/>
    </source>
</evidence>
<dbReference type="GO" id="GO:0004022">
    <property type="term" value="F:alcohol dehydrogenase (NAD+) activity"/>
    <property type="evidence" value="ECO:0007669"/>
    <property type="project" value="UniProtKB-EC"/>
</dbReference>
<dbReference type="Gene3D" id="3.40.50.720">
    <property type="entry name" value="NAD(P)-binding Rossmann-like Domain"/>
    <property type="match status" value="1"/>
</dbReference>
<dbReference type="PANTHER" id="PTHR42940">
    <property type="entry name" value="ALCOHOL DEHYDROGENASE 1-RELATED"/>
    <property type="match status" value="1"/>
</dbReference>
<evidence type="ECO:0000256" key="8">
    <source>
        <dbReference type="ARBA" id="ARBA00023027"/>
    </source>
</evidence>
<evidence type="ECO:0000256" key="9">
    <source>
        <dbReference type="ARBA" id="ARBA00049164"/>
    </source>
</evidence>
<evidence type="ECO:0000256" key="1">
    <source>
        <dbReference type="ARBA" id="ARBA00001947"/>
    </source>
</evidence>
<dbReference type="Pfam" id="PF08240">
    <property type="entry name" value="ADH_N"/>
    <property type="match status" value="1"/>
</dbReference>
<dbReference type="EMBL" id="SDWW01000005">
    <property type="protein sequence ID" value="RYV52530.1"/>
    <property type="molecule type" value="Genomic_DNA"/>
</dbReference>
<name>A0A4Q5N2Z5_9MICO</name>
<dbReference type="InterPro" id="IPR036291">
    <property type="entry name" value="NAD(P)-bd_dom_sf"/>
</dbReference>
<evidence type="ECO:0000256" key="6">
    <source>
        <dbReference type="ARBA" id="ARBA00022833"/>
    </source>
</evidence>
<comment type="similarity">
    <text evidence="2">Belongs to the zinc-containing alcohol dehydrogenase family.</text>
</comment>
<reference evidence="12 13" key="1">
    <citation type="submission" date="2019-01" db="EMBL/GenBank/DDBJ databases">
        <title>Novel species of Cellulomonas.</title>
        <authorList>
            <person name="Liu Q."/>
            <person name="Xin Y.-H."/>
        </authorList>
    </citation>
    <scope>NUCLEOTIDE SEQUENCE [LARGE SCALE GENOMIC DNA]</scope>
    <source>
        <strain evidence="12 13">HLT2-17</strain>
    </source>
</reference>
<dbReference type="InterPro" id="IPR020843">
    <property type="entry name" value="ER"/>
</dbReference>
<dbReference type="SMART" id="SM00829">
    <property type="entry name" value="PKS_ER"/>
    <property type="match status" value="1"/>
</dbReference>
<evidence type="ECO:0000313" key="13">
    <source>
        <dbReference type="Proteomes" id="UP000293764"/>
    </source>
</evidence>
<dbReference type="EC" id="1.1.1.1" evidence="3"/>
<evidence type="ECO:0000256" key="2">
    <source>
        <dbReference type="ARBA" id="ARBA00008072"/>
    </source>
</evidence>
<gene>
    <name evidence="12" type="ORF">EUA98_03340</name>
</gene>
<dbReference type="Pfam" id="PF00107">
    <property type="entry name" value="ADH_zinc_N"/>
    <property type="match status" value="1"/>
</dbReference>
<comment type="catalytic activity">
    <reaction evidence="10">
        <text>a primary alcohol + NAD(+) = an aldehyde + NADH + H(+)</text>
        <dbReference type="Rhea" id="RHEA:10736"/>
        <dbReference type="ChEBI" id="CHEBI:15378"/>
        <dbReference type="ChEBI" id="CHEBI:15734"/>
        <dbReference type="ChEBI" id="CHEBI:17478"/>
        <dbReference type="ChEBI" id="CHEBI:57540"/>
        <dbReference type="ChEBI" id="CHEBI:57945"/>
        <dbReference type="EC" id="1.1.1.1"/>
    </reaction>
</comment>
<evidence type="ECO:0000256" key="10">
    <source>
        <dbReference type="ARBA" id="ARBA00049243"/>
    </source>
</evidence>
<dbReference type="Gene3D" id="3.90.180.10">
    <property type="entry name" value="Medium-chain alcohol dehydrogenases, catalytic domain"/>
    <property type="match status" value="1"/>
</dbReference>
<dbReference type="OrthoDB" id="3567264at2"/>
<dbReference type="PANTHER" id="PTHR42940:SF8">
    <property type="entry name" value="VACUOLAR PROTEIN SORTING-ASSOCIATED PROTEIN 11"/>
    <property type="match status" value="1"/>
</dbReference>
<keyword evidence="13" id="KW-1185">Reference proteome</keyword>
<dbReference type="InterPro" id="IPR013149">
    <property type="entry name" value="ADH-like_C"/>
</dbReference>
<evidence type="ECO:0000256" key="7">
    <source>
        <dbReference type="ARBA" id="ARBA00023002"/>
    </source>
</evidence>
<evidence type="ECO:0000256" key="5">
    <source>
        <dbReference type="ARBA" id="ARBA00022723"/>
    </source>
</evidence>
<evidence type="ECO:0000256" key="4">
    <source>
        <dbReference type="ARBA" id="ARBA00016352"/>
    </source>
</evidence>
<keyword evidence="8" id="KW-0520">NAD</keyword>
<sequence length="338" mass="34812">MRAAIVRSFGRALSIEQVPVPSPGPHQALVKVEYTGVCHTDLHTLRGDWRPPATLPIIPGHAGHGSVVAVGTDVTGTRIGDRLGGTWLASACGRCPACLSGDEPLCPAQENAGYSVDGSFAEYMLLDTRYAAHIPAGSDPVAVCAILCSGVTAYKALKTTGVRTGQWVVISGIGGVGHLAVQYARAMGLRVAAVDVDESKLALARKHGAELTVNSLTQDPGIELTTQVGGAHAAIITATTAQAFTNSIAMLRPGGTMALVGLPPGSFPLDIVDTVRRGLTVRGTMVGNRLDLAEALELYATRAVDPSVTLRPMSDVDAVLAELAGGLIDGSVALDPTA</sequence>
<protein>
    <recommendedName>
        <fullName evidence="4">Alcohol dehydrogenase</fullName>
        <ecNumber evidence="3">1.1.1.1</ecNumber>
    </recommendedName>
</protein>
<accession>A0A4Q5N2Z5</accession>
<evidence type="ECO:0000259" key="11">
    <source>
        <dbReference type="SMART" id="SM00829"/>
    </source>
</evidence>
<keyword evidence="5" id="KW-0479">Metal-binding</keyword>
<comment type="caution">
    <text evidence="12">The sequence shown here is derived from an EMBL/GenBank/DDBJ whole genome shotgun (WGS) entry which is preliminary data.</text>
</comment>
<feature type="domain" description="Enoyl reductase (ER)" evidence="11">
    <location>
        <begin position="10"/>
        <end position="334"/>
    </location>
</feature>
<dbReference type="InterPro" id="IPR013154">
    <property type="entry name" value="ADH-like_N"/>
</dbReference>
<dbReference type="SUPFAM" id="SSF50129">
    <property type="entry name" value="GroES-like"/>
    <property type="match status" value="1"/>
</dbReference>
<dbReference type="Proteomes" id="UP000293764">
    <property type="component" value="Unassembled WGS sequence"/>
</dbReference>
<comment type="catalytic activity">
    <reaction evidence="9">
        <text>a secondary alcohol + NAD(+) = a ketone + NADH + H(+)</text>
        <dbReference type="Rhea" id="RHEA:10740"/>
        <dbReference type="ChEBI" id="CHEBI:15378"/>
        <dbReference type="ChEBI" id="CHEBI:17087"/>
        <dbReference type="ChEBI" id="CHEBI:35681"/>
        <dbReference type="ChEBI" id="CHEBI:57540"/>
        <dbReference type="ChEBI" id="CHEBI:57945"/>
        <dbReference type="EC" id="1.1.1.1"/>
    </reaction>
</comment>